<protein>
    <submittedName>
        <fullName evidence="2">Uncharacterized protein</fullName>
    </submittedName>
</protein>
<reference evidence="2" key="1">
    <citation type="submission" date="2018-02" db="EMBL/GenBank/DDBJ databases">
        <title>Rhizophora mucronata_Transcriptome.</title>
        <authorList>
            <person name="Meera S.P."/>
            <person name="Sreeshan A."/>
            <person name="Augustine A."/>
        </authorList>
    </citation>
    <scope>NUCLEOTIDE SEQUENCE</scope>
    <source>
        <tissue evidence="2">Leaf</tissue>
    </source>
</reference>
<dbReference type="EMBL" id="GGEC01001264">
    <property type="protein sequence ID" value="MBW81747.1"/>
    <property type="molecule type" value="Transcribed_RNA"/>
</dbReference>
<feature type="region of interest" description="Disordered" evidence="1">
    <location>
        <begin position="1"/>
        <end position="30"/>
    </location>
</feature>
<evidence type="ECO:0000256" key="1">
    <source>
        <dbReference type="SAM" id="MobiDB-lite"/>
    </source>
</evidence>
<evidence type="ECO:0000313" key="2">
    <source>
        <dbReference type="EMBL" id="MBW81747.1"/>
    </source>
</evidence>
<proteinExistence type="predicted"/>
<name>A0A2P2IKL1_RHIMU</name>
<dbReference type="AlphaFoldDB" id="A0A2P2IKL1"/>
<organism evidence="2">
    <name type="scientific">Rhizophora mucronata</name>
    <name type="common">Asiatic mangrove</name>
    <dbReference type="NCBI Taxonomy" id="61149"/>
    <lineage>
        <taxon>Eukaryota</taxon>
        <taxon>Viridiplantae</taxon>
        <taxon>Streptophyta</taxon>
        <taxon>Embryophyta</taxon>
        <taxon>Tracheophyta</taxon>
        <taxon>Spermatophyta</taxon>
        <taxon>Magnoliopsida</taxon>
        <taxon>eudicotyledons</taxon>
        <taxon>Gunneridae</taxon>
        <taxon>Pentapetalae</taxon>
        <taxon>rosids</taxon>
        <taxon>fabids</taxon>
        <taxon>Malpighiales</taxon>
        <taxon>Rhizophoraceae</taxon>
        <taxon>Rhizophora</taxon>
    </lineage>
</organism>
<sequence length="30" mass="3497">MDPATRFKQRLTGCCPPRIQNPNPRRTRDA</sequence>
<accession>A0A2P2IKL1</accession>